<comment type="caution">
    <text evidence="2">The sequence shown here is derived from an EMBL/GenBank/DDBJ whole genome shotgun (WGS) entry which is preliminary data.</text>
</comment>
<dbReference type="EMBL" id="LXQA011077353">
    <property type="protein sequence ID" value="MCI83872.1"/>
    <property type="molecule type" value="Genomic_DNA"/>
</dbReference>
<feature type="non-terminal residue" evidence="2">
    <location>
        <position position="72"/>
    </location>
</feature>
<keyword evidence="3" id="KW-1185">Reference proteome</keyword>
<feature type="region of interest" description="Disordered" evidence="1">
    <location>
        <begin position="36"/>
        <end position="72"/>
    </location>
</feature>
<protein>
    <submittedName>
        <fullName evidence="2">Uncharacterized protein</fullName>
    </submittedName>
</protein>
<evidence type="ECO:0000256" key="1">
    <source>
        <dbReference type="SAM" id="MobiDB-lite"/>
    </source>
</evidence>
<evidence type="ECO:0000313" key="2">
    <source>
        <dbReference type="EMBL" id="MCI83872.1"/>
    </source>
</evidence>
<evidence type="ECO:0000313" key="3">
    <source>
        <dbReference type="Proteomes" id="UP000265520"/>
    </source>
</evidence>
<proteinExistence type="predicted"/>
<reference evidence="2 3" key="1">
    <citation type="journal article" date="2018" name="Front. Plant Sci.">
        <title>Red Clover (Trifolium pratense) and Zigzag Clover (T. medium) - A Picture of Genomic Similarities and Differences.</title>
        <authorList>
            <person name="Dluhosova J."/>
            <person name="Istvanek J."/>
            <person name="Nedelnik J."/>
            <person name="Repkova J."/>
        </authorList>
    </citation>
    <scope>NUCLEOTIDE SEQUENCE [LARGE SCALE GENOMIC DNA]</scope>
    <source>
        <strain evidence="3">cv. 10/8</strain>
        <tissue evidence="2">Leaf</tissue>
    </source>
</reference>
<sequence length="72" mass="7834">PAPPTPPPDRFDELSQQLAQFQAQFTATMAAVSHRVETLERRSPDSAYGSGMNPPLFAVPIPPAPQPPRLKL</sequence>
<organism evidence="2 3">
    <name type="scientific">Trifolium medium</name>
    <dbReference type="NCBI Taxonomy" id="97028"/>
    <lineage>
        <taxon>Eukaryota</taxon>
        <taxon>Viridiplantae</taxon>
        <taxon>Streptophyta</taxon>
        <taxon>Embryophyta</taxon>
        <taxon>Tracheophyta</taxon>
        <taxon>Spermatophyta</taxon>
        <taxon>Magnoliopsida</taxon>
        <taxon>eudicotyledons</taxon>
        <taxon>Gunneridae</taxon>
        <taxon>Pentapetalae</taxon>
        <taxon>rosids</taxon>
        <taxon>fabids</taxon>
        <taxon>Fabales</taxon>
        <taxon>Fabaceae</taxon>
        <taxon>Papilionoideae</taxon>
        <taxon>50 kb inversion clade</taxon>
        <taxon>NPAAA clade</taxon>
        <taxon>Hologalegina</taxon>
        <taxon>IRL clade</taxon>
        <taxon>Trifolieae</taxon>
        <taxon>Trifolium</taxon>
    </lineage>
</organism>
<accession>A0A392V8U2</accession>
<feature type="non-terminal residue" evidence="2">
    <location>
        <position position="1"/>
    </location>
</feature>
<dbReference type="AlphaFoldDB" id="A0A392V8U2"/>
<feature type="compositionally biased region" description="Pro residues" evidence="1">
    <location>
        <begin position="60"/>
        <end position="72"/>
    </location>
</feature>
<dbReference type="Proteomes" id="UP000265520">
    <property type="component" value="Unassembled WGS sequence"/>
</dbReference>
<name>A0A392V8U2_9FABA</name>